<dbReference type="EMBL" id="QBLH01000986">
    <property type="protein sequence ID" value="TGZ53576.1"/>
    <property type="molecule type" value="Genomic_DNA"/>
</dbReference>
<feature type="region of interest" description="Disordered" evidence="1">
    <location>
        <begin position="312"/>
        <end position="356"/>
    </location>
</feature>
<name>A0A4S2KVC7_9HYME</name>
<feature type="compositionally biased region" description="Polar residues" evidence="1">
    <location>
        <begin position="34"/>
        <end position="46"/>
    </location>
</feature>
<dbReference type="AlphaFoldDB" id="A0A4S2KVC7"/>
<feature type="compositionally biased region" description="Low complexity" evidence="1">
    <location>
        <begin position="510"/>
        <end position="521"/>
    </location>
</feature>
<feature type="compositionally biased region" description="Basic and acidic residues" evidence="1">
    <location>
        <begin position="316"/>
        <end position="330"/>
    </location>
</feature>
<gene>
    <name evidence="2" type="ORF">DBV15_05139</name>
</gene>
<comment type="caution">
    <text evidence="2">The sequence shown here is derived from an EMBL/GenBank/DDBJ whole genome shotgun (WGS) entry which is preliminary data.</text>
</comment>
<proteinExistence type="predicted"/>
<feature type="compositionally biased region" description="Polar residues" evidence="1">
    <location>
        <begin position="527"/>
        <end position="537"/>
    </location>
</feature>
<accession>A0A4S2KVC7</accession>
<feature type="region of interest" description="Disordered" evidence="1">
    <location>
        <begin position="1"/>
        <end position="51"/>
    </location>
</feature>
<organism evidence="2 3">
    <name type="scientific">Temnothorax longispinosus</name>
    <dbReference type="NCBI Taxonomy" id="300112"/>
    <lineage>
        <taxon>Eukaryota</taxon>
        <taxon>Metazoa</taxon>
        <taxon>Ecdysozoa</taxon>
        <taxon>Arthropoda</taxon>
        <taxon>Hexapoda</taxon>
        <taxon>Insecta</taxon>
        <taxon>Pterygota</taxon>
        <taxon>Neoptera</taxon>
        <taxon>Endopterygota</taxon>
        <taxon>Hymenoptera</taxon>
        <taxon>Apocrita</taxon>
        <taxon>Aculeata</taxon>
        <taxon>Formicoidea</taxon>
        <taxon>Formicidae</taxon>
        <taxon>Myrmicinae</taxon>
        <taxon>Temnothorax</taxon>
    </lineage>
</organism>
<protein>
    <submittedName>
        <fullName evidence="2">Uncharacterized protein</fullName>
    </submittedName>
</protein>
<evidence type="ECO:0000313" key="2">
    <source>
        <dbReference type="EMBL" id="TGZ53576.1"/>
    </source>
</evidence>
<keyword evidence="3" id="KW-1185">Reference proteome</keyword>
<feature type="compositionally biased region" description="Basic and acidic residues" evidence="1">
    <location>
        <begin position="545"/>
        <end position="556"/>
    </location>
</feature>
<reference evidence="2 3" key="1">
    <citation type="journal article" date="2019" name="Philos. Trans. R. Soc. Lond., B, Biol. Sci.">
        <title>Ant behaviour and brain gene expression of defending hosts depend on the ecological success of the intruding social parasite.</title>
        <authorList>
            <person name="Kaur R."/>
            <person name="Stoldt M."/>
            <person name="Jongepier E."/>
            <person name="Feldmeyer B."/>
            <person name="Menzel F."/>
            <person name="Bornberg-Bauer E."/>
            <person name="Foitzik S."/>
        </authorList>
    </citation>
    <scope>NUCLEOTIDE SEQUENCE [LARGE SCALE GENOMIC DNA]</scope>
    <source>
        <tissue evidence="2">Whole body</tissue>
    </source>
</reference>
<dbReference type="Proteomes" id="UP000310200">
    <property type="component" value="Unassembled WGS sequence"/>
</dbReference>
<evidence type="ECO:0000256" key="1">
    <source>
        <dbReference type="SAM" id="MobiDB-lite"/>
    </source>
</evidence>
<evidence type="ECO:0000313" key="3">
    <source>
        <dbReference type="Proteomes" id="UP000310200"/>
    </source>
</evidence>
<feature type="region of interest" description="Disordered" evidence="1">
    <location>
        <begin position="227"/>
        <end position="264"/>
    </location>
</feature>
<sequence>MAEGEQEVYVRSARTEVGASGRAKERRAGCGPERSSSLRGTHTSRSYEPPCRICTHLSPPAAFNPRTLESRYKSPVTRRREYCEPRRCNAKVGTDLKYEFNSRSYNADRAVNKIQELKRNVQGLDRPKCHDGKNKIRQESSKSLELPVKINELKDAHNAVTACLREMEKVRTFLEDENSWWKILKGRSVDCCQQKLPHLHGVLDGSSVTLMLLEEGTDEVPRRFVTSMPKEKSNVSSSRFGASSRELTSEPKQTEYANHQTEHTDEYADSYTTPHYSLDMKSALIEVTSSHDSHEPTQRYVKRAVASEQNIVTSEFSKEIQEDRSDERNTPKRSHRSKETHDNNVQYEDRKNRMDRSNIVPPREIRYGQNIQTTYEDALKSRKAFSSENTGSKKHIRNDFESNVDLSTVYEMKKVLTIARSPAITIDDELKVGSMTIVILRECAIMRSPLPTPSTSFRKKNDDVTSFDGSTYILTFESFEVSLKKEENTSIFDKRRLESTSRRSTDRIKSFSSKSGCSKSCTEYRKTSSNGPQTSDCKPQALRESPYRQKKPETKPAGEMPLFGQLKTKMKETSRKFQVLFCVSRLSVVEVFLHKLEALNR</sequence>
<feature type="compositionally biased region" description="Basic and acidic residues" evidence="1">
    <location>
        <begin position="337"/>
        <end position="356"/>
    </location>
</feature>
<feature type="region of interest" description="Disordered" evidence="1">
    <location>
        <begin position="503"/>
        <end position="560"/>
    </location>
</feature>